<dbReference type="Proteomes" id="UP000186524">
    <property type="component" value="Unassembled WGS sequence"/>
</dbReference>
<sequence length="438" mass="47944">MKKMHLEPAAFLLLLYISAILIGTLLLKLPVSELAPLSWMDALFTATSAFTVTGLAVVDTGLEFTIYGELVILMLIQMGGLGIMSFAVIVFVMLGKRIGIKQRIVIQQALGQLHFGGVVKLVRNLLLFSIAIEWVVACFMAIKWVPEYGFVKGMYYSFFHAVSAFNNAGFGLWPDNMSQYAGSAIITIGITSLIILGGLGFTVLLDLYEHRSFWKWSLHTKIMVIATAALNVIAFIAFYLLEHANSGTIGDKPFIDQLLASWFQGVTTRTAGFNSVDIGELNSQTAFFMMMLMFIGAGSGSTAGGIKLTTFVVMAAAMITYIQGKKDIHLFRRTIRPEYVMRVLSITMIAFFTIIAGTFALNVVEDLPFLPLMFEAVSAFATVGLSMNLTPSLSDPGKFIVILLMITGKVGPLSIAYMFAKRGGDPHYKYPSEDVLTG</sequence>
<evidence type="ECO:0000256" key="3">
    <source>
        <dbReference type="ARBA" id="ARBA00022475"/>
    </source>
</evidence>
<evidence type="ECO:0000256" key="7">
    <source>
        <dbReference type="ARBA" id="ARBA00022989"/>
    </source>
</evidence>
<feature type="transmembrane region" description="Helical" evidence="10">
    <location>
        <begin position="399"/>
        <end position="420"/>
    </location>
</feature>
<feature type="transmembrane region" description="Helical" evidence="10">
    <location>
        <begin position="125"/>
        <end position="145"/>
    </location>
</feature>
<proteinExistence type="predicted"/>
<keyword evidence="9 10" id="KW-0472">Membrane</keyword>
<evidence type="ECO:0000256" key="1">
    <source>
        <dbReference type="ARBA" id="ARBA00004651"/>
    </source>
</evidence>
<dbReference type="OrthoDB" id="9810952at2"/>
<gene>
    <name evidence="11" type="ORF">BLL40_00230</name>
</gene>
<evidence type="ECO:0000256" key="2">
    <source>
        <dbReference type="ARBA" id="ARBA00022448"/>
    </source>
</evidence>
<keyword evidence="12" id="KW-1185">Reference proteome</keyword>
<evidence type="ECO:0000256" key="5">
    <source>
        <dbReference type="ARBA" id="ARBA00022692"/>
    </source>
</evidence>
<feature type="transmembrane region" description="Helical" evidence="10">
    <location>
        <begin position="180"/>
        <end position="208"/>
    </location>
</feature>
<dbReference type="Pfam" id="PF02386">
    <property type="entry name" value="TrkH"/>
    <property type="match status" value="1"/>
</dbReference>
<feature type="transmembrane region" description="Helical" evidence="10">
    <location>
        <begin position="70"/>
        <end position="94"/>
    </location>
</feature>
<name>A0A1Q5P6L5_9BACI</name>
<protein>
    <submittedName>
        <fullName evidence="11">Ktr system potassium transporter B</fullName>
    </submittedName>
</protein>
<dbReference type="InterPro" id="IPR003445">
    <property type="entry name" value="Cat_transpt"/>
</dbReference>
<evidence type="ECO:0000256" key="4">
    <source>
        <dbReference type="ARBA" id="ARBA00022538"/>
    </source>
</evidence>
<keyword evidence="2" id="KW-0813">Transport</keyword>
<feature type="transmembrane region" description="Helical" evidence="10">
    <location>
        <begin position="286"/>
        <end position="319"/>
    </location>
</feature>
<dbReference type="EMBL" id="MRWQ01000001">
    <property type="protein sequence ID" value="OKL37896.1"/>
    <property type="molecule type" value="Genomic_DNA"/>
</dbReference>
<accession>A0A1Q5P6L5</accession>
<feature type="transmembrane region" description="Helical" evidence="10">
    <location>
        <begin position="6"/>
        <end position="27"/>
    </location>
</feature>
<evidence type="ECO:0000313" key="12">
    <source>
        <dbReference type="Proteomes" id="UP000186524"/>
    </source>
</evidence>
<comment type="caution">
    <text evidence="11">The sequence shown here is derived from an EMBL/GenBank/DDBJ whole genome shotgun (WGS) entry which is preliminary data.</text>
</comment>
<keyword evidence="6" id="KW-0630">Potassium</keyword>
<reference evidence="11 12" key="1">
    <citation type="submission" date="2016-12" db="EMBL/GenBank/DDBJ databases">
        <title>Domibacillus sp. SAOS 44 whole genome sequencing.</title>
        <authorList>
            <person name="Verma A."/>
            <person name="Krishnamurthi S."/>
        </authorList>
    </citation>
    <scope>NUCLEOTIDE SEQUENCE [LARGE SCALE GENOMIC DNA]</scope>
    <source>
        <strain evidence="11 12">SAOS 44</strain>
    </source>
</reference>
<dbReference type="STRING" id="1714354.BLL40_00230"/>
<feature type="transmembrane region" description="Helical" evidence="10">
    <location>
        <begin position="220"/>
        <end position="241"/>
    </location>
</feature>
<keyword evidence="3" id="KW-1003">Cell membrane</keyword>
<organism evidence="11 12">
    <name type="scientific">Domibacillus mangrovi</name>
    <dbReference type="NCBI Taxonomy" id="1714354"/>
    <lineage>
        <taxon>Bacteria</taxon>
        <taxon>Bacillati</taxon>
        <taxon>Bacillota</taxon>
        <taxon>Bacilli</taxon>
        <taxon>Bacillales</taxon>
        <taxon>Bacillaceae</taxon>
        <taxon>Domibacillus</taxon>
    </lineage>
</organism>
<dbReference type="NCBIfam" id="TIGR00933">
    <property type="entry name" value="2a38"/>
    <property type="match status" value="1"/>
</dbReference>
<dbReference type="PANTHER" id="PTHR32024">
    <property type="entry name" value="TRK SYSTEM POTASSIUM UPTAKE PROTEIN TRKG-RELATED"/>
    <property type="match status" value="1"/>
</dbReference>
<feature type="transmembrane region" description="Helical" evidence="10">
    <location>
        <begin position="39"/>
        <end position="58"/>
    </location>
</feature>
<keyword evidence="4" id="KW-0633">Potassium transport</keyword>
<dbReference type="AlphaFoldDB" id="A0A1Q5P6L5"/>
<dbReference type="GO" id="GO:0005886">
    <property type="term" value="C:plasma membrane"/>
    <property type="evidence" value="ECO:0007669"/>
    <property type="project" value="UniProtKB-SubCell"/>
</dbReference>
<comment type="subcellular location">
    <subcellularLocation>
        <location evidence="1">Cell membrane</location>
        <topology evidence="1">Multi-pass membrane protein</topology>
    </subcellularLocation>
</comment>
<keyword evidence="7 10" id="KW-1133">Transmembrane helix</keyword>
<evidence type="ECO:0000256" key="9">
    <source>
        <dbReference type="ARBA" id="ARBA00023136"/>
    </source>
</evidence>
<evidence type="ECO:0000256" key="6">
    <source>
        <dbReference type="ARBA" id="ARBA00022958"/>
    </source>
</evidence>
<dbReference type="GO" id="GO:0015379">
    <property type="term" value="F:potassium:chloride symporter activity"/>
    <property type="evidence" value="ECO:0007669"/>
    <property type="project" value="InterPro"/>
</dbReference>
<dbReference type="PANTHER" id="PTHR32024:SF1">
    <property type="entry name" value="KTR SYSTEM POTASSIUM UPTAKE PROTEIN B"/>
    <property type="match status" value="1"/>
</dbReference>
<dbReference type="InterPro" id="IPR004772">
    <property type="entry name" value="TrkH"/>
</dbReference>
<evidence type="ECO:0000256" key="10">
    <source>
        <dbReference type="SAM" id="Phobius"/>
    </source>
</evidence>
<evidence type="ECO:0000313" key="11">
    <source>
        <dbReference type="EMBL" id="OKL37896.1"/>
    </source>
</evidence>
<dbReference type="RefSeq" id="WP_073709909.1">
    <property type="nucleotide sequence ID" value="NZ_MRWQ01000001.1"/>
</dbReference>
<keyword evidence="5 10" id="KW-0812">Transmembrane</keyword>
<keyword evidence="8" id="KW-0406">Ion transport</keyword>
<evidence type="ECO:0000256" key="8">
    <source>
        <dbReference type="ARBA" id="ARBA00023065"/>
    </source>
</evidence>
<feature type="transmembrane region" description="Helical" evidence="10">
    <location>
        <begin position="339"/>
        <end position="361"/>
    </location>
</feature>